<dbReference type="PANTHER" id="PTHR17469">
    <property type="entry name" value="SPERM SPECIFIC ANTIGEN 2-RELATED"/>
    <property type="match status" value="1"/>
</dbReference>
<feature type="region of interest" description="Disordered" evidence="3">
    <location>
        <begin position="147"/>
        <end position="168"/>
    </location>
</feature>
<feature type="domain" description="ITPR-interacting" evidence="4">
    <location>
        <begin position="147"/>
        <end position="328"/>
    </location>
</feature>
<dbReference type="GO" id="GO:0005102">
    <property type="term" value="F:signaling receptor binding"/>
    <property type="evidence" value="ECO:0007669"/>
    <property type="project" value="InterPro"/>
</dbReference>
<feature type="compositionally biased region" description="Low complexity" evidence="3">
    <location>
        <begin position="157"/>
        <end position="168"/>
    </location>
</feature>
<dbReference type="Pfam" id="PF14722">
    <property type="entry name" value="KRAP_IP3R_bind"/>
    <property type="match status" value="1"/>
</dbReference>
<evidence type="ECO:0000256" key="3">
    <source>
        <dbReference type="SAM" id="MobiDB-lite"/>
    </source>
</evidence>
<evidence type="ECO:0000256" key="2">
    <source>
        <dbReference type="SAM" id="Coils"/>
    </source>
</evidence>
<keyword evidence="6" id="KW-1185">Reference proteome</keyword>
<feature type="compositionally biased region" description="Polar residues" evidence="3">
    <location>
        <begin position="961"/>
        <end position="973"/>
    </location>
</feature>
<name>A0A3Q3SP39_9TELE</name>
<feature type="compositionally biased region" description="Acidic residues" evidence="3">
    <location>
        <begin position="616"/>
        <end position="627"/>
    </location>
</feature>
<feature type="region of interest" description="Disordered" evidence="3">
    <location>
        <begin position="709"/>
        <end position="744"/>
    </location>
</feature>
<feature type="region of interest" description="Disordered" evidence="3">
    <location>
        <begin position="1259"/>
        <end position="1343"/>
    </location>
</feature>
<feature type="region of interest" description="Disordered" evidence="3">
    <location>
        <begin position="883"/>
        <end position="917"/>
    </location>
</feature>
<dbReference type="InterPro" id="IPR043444">
    <property type="entry name" value="TESPA1-like"/>
</dbReference>
<protein>
    <submittedName>
        <fullName evidence="5">ITPR interacting domain containing 2</fullName>
    </submittedName>
</protein>
<dbReference type="InParanoid" id="A0A3Q3SP39"/>
<feature type="coiled-coil region" evidence="2">
    <location>
        <begin position="1189"/>
        <end position="1220"/>
    </location>
</feature>
<feature type="compositionally biased region" description="Basic and acidic residues" evidence="3">
    <location>
        <begin position="1319"/>
        <end position="1333"/>
    </location>
</feature>
<feature type="region of interest" description="Disordered" evidence="3">
    <location>
        <begin position="760"/>
        <end position="858"/>
    </location>
</feature>
<feature type="compositionally biased region" description="Low complexity" evidence="3">
    <location>
        <begin position="1265"/>
        <end position="1276"/>
    </location>
</feature>
<feature type="compositionally biased region" description="Polar residues" evidence="3">
    <location>
        <begin position="645"/>
        <end position="665"/>
    </location>
</feature>
<reference evidence="5" key="1">
    <citation type="submission" date="2025-08" db="UniProtKB">
        <authorList>
            <consortium name="Ensembl"/>
        </authorList>
    </citation>
    <scope>IDENTIFICATION</scope>
</reference>
<feature type="compositionally biased region" description="Basic and acidic residues" evidence="3">
    <location>
        <begin position="404"/>
        <end position="413"/>
    </location>
</feature>
<feature type="region of interest" description="Disordered" evidence="3">
    <location>
        <begin position="334"/>
        <end position="455"/>
    </location>
</feature>
<feature type="compositionally biased region" description="Polar residues" evidence="3">
    <location>
        <begin position="301"/>
        <end position="311"/>
    </location>
</feature>
<feature type="compositionally biased region" description="Polar residues" evidence="3">
    <location>
        <begin position="414"/>
        <end position="425"/>
    </location>
</feature>
<feature type="compositionally biased region" description="Polar residues" evidence="3">
    <location>
        <begin position="795"/>
        <end position="820"/>
    </location>
</feature>
<evidence type="ECO:0000259" key="4">
    <source>
        <dbReference type="SMART" id="SM01257"/>
    </source>
</evidence>
<feature type="compositionally biased region" description="Polar residues" evidence="3">
    <location>
        <begin position="42"/>
        <end position="55"/>
    </location>
</feature>
<feature type="region of interest" description="Disordered" evidence="3">
    <location>
        <begin position="1"/>
        <end position="78"/>
    </location>
</feature>
<dbReference type="GeneTree" id="ENSGT00940000158532"/>
<feature type="compositionally biased region" description="Basic and acidic residues" evidence="3">
    <location>
        <begin position="774"/>
        <end position="790"/>
    </location>
</feature>
<dbReference type="OrthoDB" id="1924287at2759"/>
<feature type="compositionally biased region" description="Basic and acidic residues" evidence="3">
    <location>
        <begin position="60"/>
        <end position="74"/>
    </location>
</feature>
<dbReference type="GeneID" id="113123097"/>
<organism evidence="5 6">
    <name type="scientific">Mastacembelus armatus</name>
    <name type="common">zig-zag eel</name>
    <dbReference type="NCBI Taxonomy" id="205130"/>
    <lineage>
        <taxon>Eukaryota</taxon>
        <taxon>Metazoa</taxon>
        <taxon>Chordata</taxon>
        <taxon>Craniata</taxon>
        <taxon>Vertebrata</taxon>
        <taxon>Euteleostomi</taxon>
        <taxon>Actinopterygii</taxon>
        <taxon>Neopterygii</taxon>
        <taxon>Teleostei</taxon>
        <taxon>Neoteleostei</taxon>
        <taxon>Acanthomorphata</taxon>
        <taxon>Anabantaria</taxon>
        <taxon>Synbranchiformes</taxon>
        <taxon>Mastacembelidae</taxon>
        <taxon>Mastacembelus</taxon>
    </lineage>
</organism>
<dbReference type="InterPro" id="IPR029325">
    <property type="entry name" value="ITPR-bd"/>
</dbReference>
<proteinExistence type="predicted"/>
<feature type="compositionally biased region" description="Polar residues" evidence="3">
    <location>
        <begin position="523"/>
        <end position="547"/>
    </location>
</feature>
<dbReference type="Pfam" id="PF14723">
    <property type="entry name" value="SSFA2_C"/>
    <property type="match status" value="1"/>
</dbReference>
<feature type="compositionally biased region" description="Acidic residues" evidence="3">
    <location>
        <begin position="1308"/>
        <end position="1318"/>
    </location>
</feature>
<dbReference type="Proteomes" id="UP000261640">
    <property type="component" value="Unplaced"/>
</dbReference>
<dbReference type="PANTHER" id="PTHR17469:SF11">
    <property type="entry name" value="PROTEIN ITPRID2"/>
    <property type="match status" value="1"/>
</dbReference>
<feature type="compositionally biased region" description="Low complexity" evidence="3">
    <location>
        <begin position="735"/>
        <end position="744"/>
    </location>
</feature>
<dbReference type="STRING" id="205130.ENSMAMP00000028035"/>
<feature type="region of interest" description="Disordered" evidence="3">
    <location>
        <begin position="482"/>
        <end position="555"/>
    </location>
</feature>
<evidence type="ECO:0000313" key="5">
    <source>
        <dbReference type="Ensembl" id="ENSMAMP00000028035.2"/>
    </source>
</evidence>
<feature type="compositionally biased region" description="Polar residues" evidence="3">
    <location>
        <begin position="760"/>
        <end position="773"/>
    </location>
</feature>
<dbReference type="InterPro" id="IPR029326">
    <property type="entry name" value="SSFA2_C"/>
</dbReference>
<feature type="region of interest" description="Disordered" evidence="3">
    <location>
        <begin position="950"/>
        <end position="978"/>
    </location>
</feature>
<feature type="region of interest" description="Disordered" evidence="3">
    <location>
        <begin position="575"/>
        <end position="667"/>
    </location>
</feature>
<feature type="compositionally biased region" description="Acidic residues" evidence="3">
    <location>
        <begin position="482"/>
        <end position="494"/>
    </location>
</feature>
<reference evidence="5" key="2">
    <citation type="submission" date="2025-09" db="UniProtKB">
        <authorList>
            <consortium name="Ensembl"/>
        </authorList>
    </citation>
    <scope>IDENTIFICATION</scope>
</reference>
<feature type="compositionally biased region" description="Basic and acidic residues" evidence="3">
    <location>
        <begin position="439"/>
        <end position="454"/>
    </location>
</feature>
<evidence type="ECO:0000313" key="6">
    <source>
        <dbReference type="Proteomes" id="UP000261640"/>
    </source>
</evidence>
<sequence length="1388" mass="152865">MTHRQTDMETGALGVDTSVAPDPRVTSGCSKASMRRLAWAQSRDSQWQESKQEACSFQGPHRDEDRQRPSDEPGRVPNKITSWLSECRTPLGASLDDQSASPSKGALKNGCSFEDDLSLGAEANHLHSTNNKTEPCFSLAADQKRSQFKEKGRSMNSTGSGKSSTVSSVSGVLEQAETYPVKILLTLRVSELLDLYEEDPEEILLNLGFGREEPDLASKIPSRFFNSSSSARGIDMKVYLGAQLQRMELENPNYALTSRFRQIEVLTTVANEFFQLYSQVSGQPVQCISSSDQQGGERGGNESSPPLKRSSSALNVAKFLKRTISNRNLLTSANAESSETHTANQHKQLNGHTPSEHTHTNGHVHAGPEQDNPDLQAETVSQKHVRKRDSSLATVTEETNGDGDTDRLRDDSPKQSSTEPATNGECQPESGDLQSPNQKTEERPQVVKEEDKENLISTTEKVPLTLALPQLAQLRNENADSFDIEEIQSNEDDALPPRDRATDLLRTVSQQSDSSGFAEEPSADSSSSLKVQESSDSCDSETTVTSHVSRDVTTPLAMDQPAFIFPDGRVEEVAVRGAAEADGKSSSNEEDEIDGISEQVPLYSAHQLPKNRPVEAEQDENQGEEQIENGVRTDSEPEAEPEVTHTMSASEQPPQQNKTEITSVTEGVGVEDETHVFFDDSSSFSSSVASSVVLCALNRAKQNQLSRVPINSLPSETPQIPGRGRGGRGIRMERSSSLPSSLLSPSRVVSSVRIQFGRGQSSCTQPRYSFRYTQENKGDKEEEEKEHREQEEEGQTSCRSTLLINPASSSGSTNQPTTLPTEGLIPPKPIPRYLMESSSSLQGSSPPPDWSGGGHSHYWSTQSVPDLSFTQQQPGYFQQNMSTNQNKQTWSPGHMTYSTPSPQYLYPSPNSSPSVKPSPYPFCRNTPPQYPSPLNPYASLPNLHHHHKTLNHHSSLTSLHQATSPTFPKQGSFSSLHHPSAPIPPHHSSLGNMDPMTSIMHQQSYNHSYSNQLPYHPSPHGSQIGSPYLGYHGYNTNPHLMYPHPITQCPPLAPEHSLHPGLASPAPGFHPGLASTFPLGHNLHPGLTPPLVPAPGLNQGPSTTEMQLRRVLHDIRGTVQSLSQNRADTPDAFTDHRAALSSHQSLAEFQQKRRSLNLFRSQMMDLELSIIRQQALVYKHLSPADRLEMEQLQALRSAVREELQELEQQLEDRLLEMTHHMGLHRDGSVDSLSTNSALRAMEPVSDLLREQLFLQSELSYDGQGPSTNPSSRSSSPVREGGDGEQRQNKYRASINITPVLPPRPNTCTEEEEEEEEEGERDKGGGGERSHGEVPEEDGAQGVRVENLQQLIREIRESVAQEVRQEIYSELLAAVSPRRSPLPTRQHPL</sequence>
<dbReference type="SMART" id="SM01257">
    <property type="entry name" value="KRAP_IP3R_bind"/>
    <property type="match status" value="1"/>
</dbReference>
<feature type="compositionally biased region" description="Polar residues" evidence="3">
    <location>
        <begin position="334"/>
        <end position="353"/>
    </location>
</feature>
<keyword evidence="1 2" id="KW-0175">Coiled coil</keyword>
<accession>A0A3Q3SP39</accession>
<feature type="compositionally biased region" description="Polar residues" evidence="3">
    <location>
        <begin position="883"/>
        <end position="902"/>
    </location>
</feature>
<evidence type="ECO:0000256" key="1">
    <source>
        <dbReference type="ARBA" id="ARBA00023054"/>
    </source>
</evidence>
<dbReference type="Ensembl" id="ENSMAMT00000028761.2">
    <property type="protein sequence ID" value="ENSMAMP00000028035.2"/>
    <property type="gene ID" value="ENSMAMG00000018860.2"/>
</dbReference>
<feature type="compositionally biased region" description="Low complexity" evidence="3">
    <location>
        <begin position="907"/>
        <end position="917"/>
    </location>
</feature>
<feature type="region of interest" description="Disordered" evidence="3">
    <location>
        <begin position="286"/>
        <end position="311"/>
    </location>
</feature>
<dbReference type="RefSeq" id="XP_026150666.1">
    <property type="nucleotide sequence ID" value="XM_026294881.1"/>
</dbReference>